<dbReference type="Proteomes" id="UP000005561">
    <property type="component" value="Unassembled WGS sequence"/>
</dbReference>
<sequence length="215" mass="24662">MKIQQVEELVGITKKNIRFYEHEGLLSPKRSENGYRDYTQEDVETLRKIKLLRSLSFPLEEIRRLQAGVLTMEDGARRHIIVLEREQASLEKAQCLCREMQEHGETLDTLDAGLYLEKMKHMEKEGAVFMDVKKQDHRRDYIAPAAASVIIVLFIGIVLFFMITESMKERLSTGEFLFIAAMAAMLLAVIVGVLLALWQRIKQIKGGEEDAASKY</sequence>
<dbReference type="EMBL" id="ACCL02000021">
    <property type="protein sequence ID" value="EET59137.1"/>
    <property type="molecule type" value="Genomic_DNA"/>
</dbReference>
<dbReference type="PANTHER" id="PTHR30204">
    <property type="entry name" value="REDOX-CYCLING DRUG-SENSING TRANSCRIPTIONAL ACTIVATOR SOXR"/>
    <property type="match status" value="1"/>
</dbReference>
<dbReference type="InterPro" id="IPR009061">
    <property type="entry name" value="DNA-bd_dom_put_sf"/>
</dbReference>
<keyword evidence="4" id="KW-0804">Transcription</keyword>
<evidence type="ECO:0000313" key="7">
    <source>
        <dbReference type="Proteomes" id="UP000005561"/>
    </source>
</evidence>
<dbReference type="PROSITE" id="PS50937">
    <property type="entry name" value="HTH_MERR_2"/>
    <property type="match status" value="1"/>
</dbReference>
<proteinExistence type="predicted"/>
<evidence type="ECO:0000256" key="2">
    <source>
        <dbReference type="ARBA" id="ARBA00023015"/>
    </source>
</evidence>
<evidence type="ECO:0000256" key="4">
    <source>
        <dbReference type="ARBA" id="ARBA00023163"/>
    </source>
</evidence>
<reference evidence="6" key="1">
    <citation type="submission" date="2009-07" db="EMBL/GenBank/DDBJ databases">
        <authorList>
            <person name="Weinstock G."/>
            <person name="Sodergren E."/>
            <person name="Clifton S."/>
            <person name="Fulton L."/>
            <person name="Fulton B."/>
            <person name="Courtney L."/>
            <person name="Fronick C."/>
            <person name="Harrison M."/>
            <person name="Strong C."/>
            <person name="Farmer C."/>
            <person name="Delahaunty K."/>
            <person name="Markovic C."/>
            <person name="Hall O."/>
            <person name="Minx P."/>
            <person name="Tomlinson C."/>
            <person name="Mitreva M."/>
            <person name="Nelson J."/>
            <person name="Hou S."/>
            <person name="Wollam A."/>
            <person name="Pepin K.H."/>
            <person name="Johnson M."/>
            <person name="Bhonagiri V."/>
            <person name="Nash W.E."/>
            <person name="Warren W."/>
            <person name="Chinwalla A."/>
            <person name="Mardis E.R."/>
            <person name="Wilson R.K."/>
        </authorList>
    </citation>
    <scope>NUCLEOTIDE SEQUENCE [LARGE SCALE GENOMIC DNA]</scope>
    <source>
        <strain evidence="6">DSM 14469</strain>
    </source>
</reference>
<dbReference type="SUPFAM" id="SSF46955">
    <property type="entry name" value="Putative DNA-binding domain"/>
    <property type="match status" value="1"/>
</dbReference>
<dbReference type="OrthoDB" id="122388at2"/>
<evidence type="ECO:0000313" key="6">
    <source>
        <dbReference type="EMBL" id="EET59137.1"/>
    </source>
</evidence>
<accession>C6LJL4</accession>
<dbReference type="Pfam" id="PF13411">
    <property type="entry name" value="MerR_1"/>
    <property type="match status" value="1"/>
</dbReference>
<dbReference type="RefSeq" id="WP_006863614.1">
    <property type="nucleotide sequence ID" value="NZ_ACCL02000021.1"/>
</dbReference>
<feature type="domain" description="HTH merR-type" evidence="5">
    <location>
        <begin position="1"/>
        <end position="68"/>
    </location>
</feature>
<gene>
    <name evidence="6" type="ORF">BRYFOR_08851</name>
</gene>
<evidence type="ECO:0000256" key="3">
    <source>
        <dbReference type="ARBA" id="ARBA00023125"/>
    </source>
</evidence>
<dbReference type="STRING" id="168384.SAMN05660368_01948"/>
<dbReference type="Gene3D" id="1.10.1660.10">
    <property type="match status" value="1"/>
</dbReference>
<evidence type="ECO:0000259" key="5">
    <source>
        <dbReference type="PROSITE" id="PS50937"/>
    </source>
</evidence>
<dbReference type="eggNOG" id="COG0789">
    <property type="taxonomic scope" value="Bacteria"/>
</dbReference>
<keyword evidence="1" id="KW-0678">Repressor</keyword>
<evidence type="ECO:0000256" key="1">
    <source>
        <dbReference type="ARBA" id="ARBA00022491"/>
    </source>
</evidence>
<dbReference type="AlphaFoldDB" id="C6LJL4"/>
<keyword evidence="7" id="KW-1185">Reference proteome</keyword>
<dbReference type="InterPro" id="IPR000551">
    <property type="entry name" value="MerR-type_HTH_dom"/>
</dbReference>
<dbReference type="PANTHER" id="PTHR30204:SF69">
    <property type="entry name" value="MERR-FAMILY TRANSCRIPTIONAL REGULATOR"/>
    <property type="match status" value="1"/>
</dbReference>
<dbReference type="CDD" id="cd00592">
    <property type="entry name" value="HTH_MerR-like"/>
    <property type="match status" value="1"/>
</dbReference>
<dbReference type="SMART" id="SM00422">
    <property type="entry name" value="HTH_MERR"/>
    <property type="match status" value="1"/>
</dbReference>
<keyword evidence="2" id="KW-0805">Transcription regulation</keyword>
<protein>
    <submittedName>
        <fullName evidence="6">Transcriptional regulator, MerR family</fullName>
    </submittedName>
</protein>
<name>C6LJL4_9FIRM</name>
<dbReference type="GO" id="GO:0003677">
    <property type="term" value="F:DNA binding"/>
    <property type="evidence" value="ECO:0007669"/>
    <property type="project" value="UniProtKB-KW"/>
</dbReference>
<dbReference type="InterPro" id="IPR047057">
    <property type="entry name" value="MerR_fam"/>
</dbReference>
<dbReference type="GO" id="GO:0003700">
    <property type="term" value="F:DNA-binding transcription factor activity"/>
    <property type="evidence" value="ECO:0007669"/>
    <property type="project" value="InterPro"/>
</dbReference>
<keyword evidence="3" id="KW-0238">DNA-binding</keyword>
<comment type="caution">
    <text evidence="6">The sequence shown here is derived from an EMBL/GenBank/DDBJ whole genome shotgun (WGS) entry which is preliminary data.</text>
</comment>
<organism evidence="6 7">
    <name type="scientific">Marvinbryantia formatexigens DSM 14469</name>
    <dbReference type="NCBI Taxonomy" id="478749"/>
    <lineage>
        <taxon>Bacteria</taxon>
        <taxon>Bacillati</taxon>
        <taxon>Bacillota</taxon>
        <taxon>Clostridia</taxon>
        <taxon>Lachnospirales</taxon>
        <taxon>Lachnospiraceae</taxon>
        <taxon>Marvinbryantia</taxon>
    </lineage>
</organism>